<organism evidence="1 2">
    <name type="scientific">Corynebacterium deserti GIMN1.010</name>
    <dbReference type="NCBI Taxonomy" id="931089"/>
    <lineage>
        <taxon>Bacteria</taxon>
        <taxon>Bacillati</taxon>
        <taxon>Actinomycetota</taxon>
        <taxon>Actinomycetes</taxon>
        <taxon>Mycobacteriales</taxon>
        <taxon>Corynebacteriaceae</taxon>
        <taxon>Corynebacterium</taxon>
    </lineage>
</organism>
<dbReference type="SUPFAM" id="SSF46785">
    <property type="entry name" value="Winged helix' DNA-binding domain"/>
    <property type="match status" value="1"/>
</dbReference>
<dbReference type="EMBL" id="CP009220">
    <property type="protein sequence ID" value="ALC05590.1"/>
    <property type="molecule type" value="Genomic_DNA"/>
</dbReference>
<gene>
    <name evidence="1" type="ORF">CDES_05800</name>
</gene>
<evidence type="ECO:0000313" key="1">
    <source>
        <dbReference type="EMBL" id="ALC05590.1"/>
    </source>
</evidence>
<dbReference type="Proteomes" id="UP000068067">
    <property type="component" value="Chromosome"/>
</dbReference>
<proteinExistence type="predicted"/>
<protein>
    <recommendedName>
        <fullName evidence="3">Transcriptional regulator</fullName>
    </recommendedName>
</protein>
<reference evidence="1 2" key="1">
    <citation type="submission" date="2014-08" db="EMBL/GenBank/DDBJ databases">
        <title>Complete genome sequence of Corynebacterium deserti GIMN1.010 (=DSM 45689), isolated from desert sand in western China.</title>
        <authorList>
            <person name="Ruckert C."/>
            <person name="Albersmeier A."/>
            <person name="Kalinowski J."/>
        </authorList>
    </citation>
    <scope>NUCLEOTIDE SEQUENCE [LARGE SCALE GENOMIC DNA]</scope>
    <source>
        <strain evidence="1 2">GIMN1.010</strain>
    </source>
</reference>
<keyword evidence="2" id="KW-1185">Reference proteome</keyword>
<accession>A0A0M4CFL5</accession>
<evidence type="ECO:0000313" key="2">
    <source>
        <dbReference type="Proteomes" id="UP000068067"/>
    </source>
</evidence>
<dbReference type="PATRIC" id="fig|931089.4.peg.1178"/>
<dbReference type="InterPro" id="IPR036390">
    <property type="entry name" value="WH_DNA-bd_sf"/>
</dbReference>
<dbReference type="AlphaFoldDB" id="A0A0M4CFL5"/>
<sequence length="243" mass="26431">MFLRECDVNAQSAPTAATDLFAESYKLSPKQREVLDVLQTFPEGAKAAEIAAKLDMHVNTARGHLEELVAKEAIRVVTAPAKGRGRPSLIFHTRVPDNRAVAQEYITLIELMATMLGDLDDDAMKDPEMRAKAQAIGTQWAHVMGIENKEWAQLDDALSPLLSRLREMGFDPTESASVATDKEGADISLNSCPFIVGDKRPSTFVCAIHEGFIQESLGDAGQISLELKPFNAPGTCKVHVLAS</sequence>
<dbReference type="KEGG" id="cdx:CDES_05800"/>
<evidence type="ECO:0008006" key="3">
    <source>
        <dbReference type="Google" id="ProtNLM"/>
    </source>
</evidence>
<dbReference type="InterPro" id="IPR036388">
    <property type="entry name" value="WH-like_DNA-bd_sf"/>
</dbReference>
<dbReference type="STRING" id="931089.CDES_05800"/>
<dbReference type="Gene3D" id="1.10.10.10">
    <property type="entry name" value="Winged helix-like DNA-binding domain superfamily/Winged helix DNA-binding domain"/>
    <property type="match status" value="1"/>
</dbReference>
<name>A0A0M4CFL5_9CORY</name>